<feature type="domain" description="AB hydrolase-1" evidence="2">
    <location>
        <begin position="24"/>
        <end position="137"/>
    </location>
</feature>
<dbReference type="PRINTS" id="PR00412">
    <property type="entry name" value="EPOXHYDRLASE"/>
</dbReference>
<keyword evidence="4" id="KW-1185">Reference proteome</keyword>
<evidence type="ECO:0000259" key="2">
    <source>
        <dbReference type="Pfam" id="PF00561"/>
    </source>
</evidence>
<dbReference type="SUPFAM" id="SSF53474">
    <property type="entry name" value="alpha/beta-Hydrolases"/>
    <property type="match status" value="1"/>
</dbReference>
<comment type="caution">
    <text evidence="3">The sequence shown here is derived from an EMBL/GenBank/DDBJ whole genome shotgun (WGS) entry which is preliminary data.</text>
</comment>
<keyword evidence="1 3" id="KW-0378">Hydrolase</keyword>
<protein>
    <submittedName>
        <fullName evidence="3">Alpha/beta fold hydrolase</fullName>
    </submittedName>
</protein>
<evidence type="ECO:0000313" key="3">
    <source>
        <dbReference type="EMBL" id="MEE2058599.1"/>
    </source>
</evidence>
<accession>A0ABU7LAM1</accession>
<name>A0ABU7LAM1_9NOCA</name>
<organism evidence="3 4">
    <name type="scientific">Rhodococcus artemisiae</name>
    <dbReference type="NCBI Taxonomy" id="714159"/>
    <lineage>
        <taxon>Bacteria</taxon>
        <taxon>Bacillati</taxon>
        <taxon>Actinomycetota</taxon>
        <taxon>Actinomycetes</taxon>
        <taxon>Mycobacteriales</taxon>
        <taxon>Nocardiaceae</taxon>
        <taxon>Rhodococcus</taxon>
    </lineage>
</organism>
<gene>
    <name evidence="3" type="ORF">Q7514_13825</name>
</gene>
<dbReference type="PANTHER" id="PTHR43329">
    <property type="entry name" value="EPOXIDE HYDROLASE"/>
    <property type="match status" value="1"/>
</dbReference>
<dbReference type="InterPro" id="IPR029058">
    <property type="entry name" value="AB_hydrolase_fold"/>
</dbReference>
<dbReference type="Gene3D" id="3.40.50.1820">
    <property type="entry name" value="alpha/beta hydrolase"/>
    <property type="match status" value="1"/>
</dbReference>
<sequence>MRTRTVTNGQIRLHTVEEGNPDGPTLILVHGWPDTHALWDRVVPHLAGEFRIIRFDNRGAGASTVPRSVADYRLAHLASDLFAVIDAVRPDAPVHLLGHDWGAVLCWEAVCEPNAAGRIASYTSVSGPNLDHLGTWMRRRLREVRPLGPLEQALASAYTVLFQIPGLPVPALRWWFARHWPGFVGVFDRTDPSVIGPLSPTVADDMVNGMKLYRANIRRHLFRPRVRRTDVPVQLVQNLRDLAVRPVGYEDTDRWVSDLHRAPLDAGHWSPRSHADELAALTARFIRATEVGTAAPRVTTG</sequence>
<reference evidence="3 4" key="1">
    <citation type="submission" date="2023-07" db="EMBL/GenBank/DDBJ databases">
        <authorList>
            <person name="Girao M."/>
            <person name="Carvalho M.F."/>
        </authorList>
    </citation>
    <scope>NUCLEOTIDE SEQUENCE [LARGE SCALE GENOMIC DNA]</scope>
    <source>
        <strain evidence="3 4">YIM65754</strain>
    </source>
</reference>
<dbReference type="GO" id="GO:0016787">
    <property type="term" value="F:hydrolase activity"/>
    <property type="evidence" value="ECO:0007669"/>
    <property type="project" value="UniProtKB-KW"/>
</dbReference>
<dbReference type="InterPro" id="IPR000639">
    <property type="entry name" value="Epox_hydrolase-like"/>
</dbReference>
<dbReference type="EMBL" id="JAUTXY010000005">
    <property type="protein sequence ID" value="MEE2058599.1"/>
    <property type="molecule type" value="Genomic_DNA"/>
</dbReference>
<dbReference type="InterPro" id="IPR000073">
    <property type="entry name" value="AB_hydrolase_1"/>
</dbReference>
<dbReference type="Pfam" id="PF00561">
    <property type="entry name" value="Abhydrolase_1"/>
    <property type="match status" value="1"/>
</dbReference>
<dbReference type="RefSeq" id="WP_330133837.1">
    <property type="nucleotide sequence ID" value="NZ_JAUTXY010000005.1"/>
</dbReference>
<dbReference type="Proteomes" id="UP001336020">
    <property type="component" value="Unassembled WGS sequence"/>
</dbReference>
<proteinExistence type="predicted"/>
<evidence type="ECO:0000313" key="4">
    <source>
        <dbReference type="Proteomes" id="UP001336020"/>
    </source>
</evidence>
<evidence type="ECO:0000256" key="1">
    <source>
        <dbReference type="ARBA" id="ARBA00022801"/>
    </source>
</evidence>